<reference evidence="1" key="1">
    <citation type="journal article" date="2023" name="Mol. Phylogenet. Evol.">
        <title>Genome-scale phylogeny and comparative genomics of the fungal order Sordariales.</title>
        <authorList>
            <person name="Hensen N."/>
            <person name="Bonometti L."/>
            <person name="Westerberg I."/>
            <person name="Brannstrom I.O."/>
            <person name="Guillou S."/>
            <person name="Cros-Aarteil S."/>
            <person name="Calhoun S."/>
            <person name="Haridas S."/>
            <person name="Kuo A."/>
            <person name="Mondo S."/>
            <person name="Pangilinan J."/>
            <person name="Riley R."/>
            <person name="LaButti K."/>
            <person name="Andreopoulos B."/>
            <person name="Lipzen A."/>
            <person name="Chen C."/>
            <person name="Yan M."/>
            <person name="Daum C."/>
            <person name="Ng V."/>
            <person name="Clum A."/>
            <person name="Steindorff A."/>
            <person name="Ohm R.A."/>
            <person name="Martin F."/>
            <person name="Silar P."/>
            <person name="Natvig D.O."/>
            <person name="Lalanne C."/>
            <person name="Gautier V."/>
            <person name="Ament-Velasquez S.L."/>
            <person name="Kruys A."/>
            <person name="Hutchinson M.I."/>
            <person name="Powell A.J."/>
            <person name="Barry K."/>
            <person name="Miller A.N."/>
            <person name="Grigoriev I.V."/>
            <person name="Debuchy R."/>
            <person name="Gladieux P."/>
            <person name="Hiltunen Thoren M."/>
            <person name="Johannesson H."/>
        </authorList>
    </citation>
    <scope>NUCLEOTIDE SEQUENCE</scope>
    <source>
        <strain evidence="1">CBS 990.96</strain>
    </source>
</reference>
<evidence type="ECO:0000313" key="1">
    <source>
        <dbReference type="EMBL" id="KAK4222414.1"/>
    </source>
</evidence>
<evidence type="ECO:0000313" key="2">
    <source>
        <dbReference type="Proteomes" id="UP001301958"/>
    </source>
</evidence>
<accession>A0AAN7BFS1</accession>
<organism evidence="1 2">
    <name type="scientific">Podospora fimiseda</name>
    <dbReference type="NCBI Taxonomy" id="252190"/>
    <lineage>
        <taxon>Eukaryota</taxon>
        <taxon>Fungi</taxon>
        <taxon>Dikarya</taxon>
        <taxon>Ascomycota</taxon>
        <taxon>Pezizomycotina</taxon>
        <taxon>Sordariomycetes</taxon>
        <taxon>Sordariomycetidae</taxon>
        <taxon>Sordariales</taxon>
        <taxon>Podosporaceae</taxon>
        <taxon>Podospora</taxon>
    </lineage>
</organism>
<name>A0AAN7BFS1_9PEZI</name>
<sequence>MLSAPPVLRKSSRRAYLVSVTYKFLVVVMVPVPASSLVVRGPMTPIDQLVLRGFIIHRPCMRCARAMSRISLKTSGFNEKFQKSLPLILISPYITMFRTGRAVHYALAHSHGNIIPKHNGVALDFGRAKKAFREQDDLFCEDFGDNPLDLKKAEIVDAGLATGFPISDDLLAPFTSYEPHDDETGPSFSVSTDYCHTPADQPLSITALLARILELELCNRQRETTLRQYENRLHILEKRLGIESPIEHQYDIESEDFLLANIDPELFNCE</sequence>
<keyword evidence="2" id="KW-1185">Reference proteome</keyword>
<dbReference type="Proteomes" id="UP001301958">
    <property type="component" value="Unassembled WGS sequence"/>
</dbReference>
<protein>
    <submittedName>
        <fullName evidence="1">Uncharacterized protein</fullName>
    </submittedName>
</protein>
<dbReference type="EMBL" id="MU865473">
    <property type="protein sequence ID" value="KAK4222414.1"/>
    <property type="molecule type" value="Genomic_DNA"/>
</dbReference>
<dbReference type="AlphaFoldDB" id="A0AAN7BFS1"/>
<comment type="caution">
    <text evidence="1">The sequence shown here is derived from an EMBL/GenBank/DDBJ whole genome shotgun (WGS) entry which is preliminary data.</text>
</comment>
<reference evidence="1" key="2">
    <citation type="submission" date="2023-05" db="EMBL/GenBank/DDBJ databases">
        <authorList>
            <consortium name="Lawrence Berkeley National Laboratory"/>
            <person name="Steindorff A."/>
            <person name="Hensen N."/>
            <person name="Bonometti L."/>
            <person name="Westerberg I."/>
            <person name="Brannstrom I.O."/>
            <person name="Guillou S."/>
            <person name="Cros-Aarteil S."/>
            <person name="Calhoun S."/>
            <person name="Haridas S."/>
            <person name="Kuo A."/>
            <person name="Mondo S."/>
            <person name="Pangilinan J."/>
            <person name="Riley R."/>
            <person name="Labutti K."/>
            <person name="Andreopoulos B."/>
            <person name="Lipzen A."/>
            <person name="Chen C."/>
            <person name="Yanf M."/>
            <person name="Daum C."/>
            <person name="Ng V."/>
            <person name="Clum A."/>
            <person name="Ohm R."/>
            <person name="Martin F."/>
            <person name="Silar P."/>
            <person name="Natvig D."/>
            <person name="Lalanne C."/>
            <person name="Gautier V."/>
            <person name="Ament-Velasquez S.L."/>
            <person name="Kruys A."/>
            <person name="Hutchinson M.I."/>
            <person name="Powell A.J."/>
            <person name="Barry K."/>
            <person name="Miller A.N."/>
            <person name="Grigoriev I.V."/>
            <person name="Debuchy R."/>
            <person name="Gladieux P."/>
            <person name="Thoren M.H."/>
            <person name="Johannesson H."/>
        </authorList>
    </citation>
    <scope>NUCLEOTIDE SEQUENCE</scope>
    <source>
        <strain evidence="1">CBS 990.96</strain>
    </source>
</reference>
<proteinExistence type="predicted"/>
<gene>
    <name evidence="1" type="ORF">QBC38DRAFT_460438</name>
</gene>